<gene>
    <name evidence="1" type="ORF">M9H77_13375</name>
</gene>
<reference evidence="2" key="1">
    <citation type="journal article" date="2023" name="Nat. Plants">
        <title>Single-cell RNA sequencing provides a high-resolution roadmap for understanding the multicellular compartmentation of specialized metabolism.</title>
        <authorList>
            <person name="Sun S."/>
            <person name="Shen X."/>
            <person name="Li Y."/>
            <person name="Li Y."/>
            <person name="Wang S."/>
            <person name="Li R."/>
            <person name="Zhang H."/>
            <person name="Shen G."/>
            <person name="Guo B."/>
            <person name="Wei J."/>
            <person name="Xu J."/>
            <person name="St-Pierre B."/>
            <person name="Chen S."/>
            <person name="Sun C."/>
        </authorList>
    </citation>
    <scope>NUCLEOTIDE SEQUENCE [LARGE SCALE GENOMIC DNA]</scope>
</reference>
<name>A0ACC0BKA6_CATRO</name>
<dbReference type="EMBL" id="CM044703">
    <property type="protein sequence ID" value="KAI5673011.1"/>
    <property type="molecule type" value="Genomic_DNA"/>
</dbReference>
<dbReference type="Proteomes" id="UP001060085">
    <property type="component" value="Linkage Group LG03"/>
</dbReference>
<sequence>MEYDSPFVYIQRIWTQSRFIERGHRAHKIVYTYDPYQVFLWADWEEESLDHRRLLEHLDQMQLEWDILERLQLAQSDQVGSRKLLGQILERLELTQGFQVGPWNLLEESASEEVGWSS</sequence>
<comment type="caution">
    <text evidence="1">The sequence shown here is derived from an EMBL/GenBank/DDBJ whole genome shotgun (WGS) entry which is preliminary data.</text>
</comment>
<evidence type="ECO:0000313" key="2">
    <source>
        <dbReference type="Proteomes" id="UP001060085"/>
    </source>
</evidence>
<accession>A0ACC0BKA6</accession>
<organism evidence="1 2">
    <name type="scientific">Catharanthus roseus</name>
    <name type="common">Madagascar periwinkle</name>
    <name type="synonym">Vinca rosea</name>
    <dbReference type="NCBI Taxonomy" id="4058"/>
    <lineage>
        <taxon>Eukaryota</taxon>
        <taxon>Viridiplantae</taxon>
        <taxon>Streptophyta</taxon>
        <taxon>Embryophyta</taxon>
        <taxon>Tracheophyta</taxon>
        <taxon>Spermatophyta</taxon>
        <taxon>Magnoliopsida</taxon>
        <taxon>eudicotyledons</taxon>
        <taxon>Gunneridae</taxon>
        <taxon>Pentapetalae</taxon>
        <taxon>asterids</taxon>
        <taxon>lamiids</taxon>
        <taxon>Gentianales</taxon>
        <taxon>Apocynaceae</taxon>
        <taxon>Rauvolfioideae</taxon>
        <taxon>Vinceae</taxon>
        <taxon>Catharanthinae</taxon>
        <taxon>Catharanthus</taxon>
    </lineage>
</organism>
<keyword evidence="2" id="KW-1185">Reference proteome</keyword>
<evidence type="ECO:0000313" key="1">
    <source>
        <dbReference type="EMBL" id="KAI5673011.1"/>
    </source>
</evidence>
<proteinExistence type="predicted"/>
<protein>
    <submittedName>
        <fullName evidence="1">Uncharacterized protein</fullName>
    </submittedName>
</protein>